<protein>
    <submittedName>
        <fullName evidence="1">Uncharacterized protein</fullName>
    </submittedName>
</protein>
<accession>A0AAJ5W8S5</accession>
<dbReference type="EMBL" id="CP119313">
    <property type="protein sequence ID" value="WEK18522.1"/>
    <property type="molecule type" value="Genomic_DNA"/>
</dbReference>
<sequence length="112" mass="12921">MKKILLIFFIAGNIFTFCKSFSQIPVEAKKVEELKNGCIIDTIIIRKKEVSFAKKNNNNYKRDERVILAMSPDFVKDIINPTNIKSKRYKVQEIQANVALDTIKADILKKVM</sequence>
<name>A0AAJ5W8S5_9SPHI</name>
<evidence type="ECO:0000313" key="1">
    <source>
        <dbReference type="EMBL" id="WEK18522.1"/>
    </source>
</evidence>
<dbReference type="AlphaFoldDB" id="A0AAJ5W8S5"/>
<organism evidence="1 2">
    <name type="scientific">Candidatus Pedobacter colombiensis</name>
    <dbReference type="NCBI Taxonomy" id="3121371"/>
    <lineage>
        <taxon>Bacteria</taxon>
        <taxon>Pseudomonadati</taxon>
        <taxon>Bacteroidota</taxon>
        <taxon>Sphingobacteriia</taxon>
        <taxon>Sphingobacteriales</taxon>
        <taxon>Sphingobacteriaceae</taxon>
        <taxon>Pedobacter</taxon>
    </lineage>
</organism>
<gene>
    <name evidence="1" type="ORF">P0Y49_17165</name>
</gene>
<dbReference type="Proteomes" id="UP001214530">
    <property type="component" value="Chromosome"/>
</dbReference>
<reference evidence="1" key="1">
    <citation type="submission" date="2023-03" db="EMBL/GenBank/DDBJ databases">
        <title>Andean soil-derived lignocellulolytic bacterial consortium as a source of novel taxa and putative plastic-active enzymes.</title>
        <authorList>
            <person name="Diaz-Garcia L."/>
            <person name="Chuvochina M."/>
            <person name="Feuerriegel G."/>
            <person name="Bunk B."/>
            <person name="Sproer C."/>
            <person name="Streit W.R."/>
            <person name="Rodriguez L.M."/>
            <person name="Overmann J."/>
            <person name="Jimenez D.J."/>
        </authorList>
    </citation>
    <scope>NUCLEOTIDE SEQUENCE</scope>
    <source>
        <strain evidence="1">MAG 3858</strain>
    </source>
</reference>
<evidence type="ECO:0000313" key="2">
    <source>
        <dbReference type="Proteomes" id="UP001214530"/>
    </source>
</evidence>
<proteinExistence type="predicted"/>